<keyword evidence="1" id="KW-0472">Membrane</keyword>
<evidence type="ECO:0000259" key="2">
    <source>
        <dbReference type="Pfam" id="PF07811"/>
    </source>
</evidence>
<accession>A0A1L2ZR59</accession>
<sequence>MDDDTRRARTAGSSTAEVAVLLPSIALLLSVLLWVGMVGVAQISVQQAAREAARELARGEASESFMTTVKRVAGDQASGHQSGDGNLTRVIVAKPVSMGGIEWLTIQVSAEASVLNEAQ</sequence>
<keyword evidence="4" id="KW-1185">Reference proteome</keyword>
<protein>
    <recommendedName>
        <fullName evidence="2">TadE-like domain-containing protein</fullName>
    </recommendedName>
</protein>
<dbReference type="NCBIfam" id="NF041390">
    <property type="entry name" value="TadE_Rv3655c"/>
    <property type="match status" value="1"/>
</dbReference>
<dbReference type="InterPro" id="IPR012495">
    <property type="entry name" value="TadE-like_dom"/>
</dbReference>
<gene>
    <name evidence="3" type="ORF">BHE16_10735</name>
</gene>
<dbReference type="Pfam" id="PF07811">
    <property type="entry name" value="TadE"/>
    <property type="match status" value="1"/>
</dbReference>
<dbReference type="Proteomes" id="UP000183530">
    <property type="component" value="Chromosome"/>
</dbReference>
<dbReference type="STRING" id="556325.BHE16_10735"/>
<reference evidence="3 4" key="1">
    <citation type="submission" date="2016-11" db="EMBL/GenBank/DDBJ databases">
        <title>Genome sequencing of Zhihengliuella aestuarii B18 antagonistic to Plasmodiophora brassicae.</title>
        <authorList>
            <person name="Luo Y."/>
        </authorList>
    </citation>
    <scope>NUCLEOTIDE SEQUENCE [LARGE SCALE GENOMIC DNA]</scope>
    <source>
        <strain evidence="3 4">B18</strain>
    </source>
</reference>
<evidence type="ECO:0000256" key="1">
    <source>
        <dbReference type="SAM" id="Phobius"/>
    </source>
</evidence>
<keyword evidence="1" id="KW-0812">Transmembrane</keyword>
<name>A0A1L2ZR59_9MICC</name>
<dbReference type="AlphaFoldDB" id="A0A1L2ZR59"/>
<evidence type="ECO:0000313" key="3">
    <source>
        <dbReference type="EMBL" id="APF41923.1"/>
    </source>
</evidence>
<evidence type="ECO:0000313" key="4">
    <source>
        <dbReference type="Proteomes" id="UP000183530"/>
    </source>
</evidence>
<dbReference type="KEGG" id="nae:BHE16_10735"/>
<dbReference type="EMBL" id="CP018135">
    <property type="protein sequence ID" value="APF41923.1"/>
    <property type="molecule type" value="Genomic_DNA"/>
</dbReference>
<proteinExistence type="predicted"/>
<feature type="domain" description="TadE-like" evidence="2">
    <location>
        <begin position="12"/>
        <end position="54"/>
    </location>
</feature>
<feature type="transmembrane region" description="Helical" evidence="1">
    <location>
        <begin position="20"/>
        <end position="41"/>
    </location>
</feature>
<dbReference type="InterPro" id="IPR049790">
    <property type="entry name" value="Rv3655c/TadE"/>
</dbReference>
<organism evidence="3 4">
    <name type="scientific">Neomicrococcus aestuarii</name>
    <dbReference type="NCBI Taxonomy" id="556325"/>
    <lineage>
        <taxon>Bacteria</taxon>
        <taxon>Bacillati</taxon>
        <taxon>Actinomycetota</taxon>
        <taxon>Actinomycetes</taxon>
        <taxon>Micrococcales</taxon>
        <taxon>Micrococcaceae</taxon>
        <taxon>Neomicrococcus</taxon>
    </lineage>
</organism>
<keyword evidence="1" id="KW-1133">Transmembrane helix</keyword>